<comment type="caution">
    <text evidence="2">The sequence shown here is derived from an EMBL/GenBank/DDBJ whole genome shotgun (WGS) entry which is preliminary data.</text>
</comment>
<protein>
    <submittedName>
        <fullName evidence="2">Uncharacterized protein</fullName>
    </submittedName>
</protein>
<dbReference type="Proteomes" id="UP000221980">
    <property type="component" value="Unassembled WGS sequence"/>
</dbReference>
<proteinExistence type="predicted"/>
<evidence type="ECO:0000256" key="1">
    <source>
        <dbReference type="SAM" id="Phobius"/>
    </source>
</evidence>
<keyword evidence="3" id="KW-1185">Reference proteome</keyword>
<dbReference type="EMBL" id="NITZ01000001">
    <property type="protein sequence ID" value="PHM50877.1"/>
    <property type="molecule type" value="Genomic_DNA"/>
</dbReference>
<accession>A0A2D0JWX8</accession>
<keyword evidence="1" id="KW-0472">Membrane</keyword>
<dbReference type="AlphaFoldDB" id="A0A2D0JWX8"/>
<gene>
    <name evidence="2" type="ORF">Xmir_00287</name>
</gene>
<name>A0A2D0JWX8_9GAMM</name>
<keyword evidence="1" id="KW-1133">Transmembrane helix</keyword>
<organism evidence="2 3">
    <name type="scientific">Xenorhabdus miraniensis</name>
    <dbReference type="NCBI Taxonomy" id="351674"/>
    <lineage>
        <taxon>Bacteria</taxon>
        <taxon>Pseudomonadati</taxon>
        <taxon>Pseudomonadota</taxon>
        <taxon>Gammaproteobacteria</taxon>
        <taxon>Enterobacterales</taxon>
        <taxon>Morganellaceae</taxon>
        <taxon>Xenorhabdus</taxon>
    </lineage>
</organism>
<reference evidence="2 3" key="1">
    <citation type="journal article" date="2017" name="Nat. Microbiol.">
        <title>Natural product diversity associated with the nematode symbionts Photorhabdus and Xenorhabdus.</title>
        <authorList>
            <person name="Tobias N.J."/>
            <person name="Wolff H."/>
            <person name="Djahanschiri B."/>
            <person name="Grundmann F."/>
            <person name="Kronenwerth M."/>
            <person name="Shi Y.M."/>
            <person name="Simonyi S."/>
            <person name="Grun P."/>
            <person name="Shapiro-Ilan D."/>
            <person name="Pidot S.J."/>
            <person name="Stinear T.P."/>
            <person name="Ebersberger I."/>
            <person name="Bode H.B."/>
        </authorList>
    </citation>
    <scope>NUCLEOTIDE SEQUENCE [LARGE SCALE GENOMIC DNA]</scope>
    <source>
        <strain evidence="2 3">DSM 17902</strain>
    </source>
</reference>
<evidence type="ECO:0000313" key="3">
    <source>
        <dbReference type="Proteomes" id="UP000221980"/>
    </source>
</evidence>
<sequence>MDLLEQDSKRFIDNLFLAGIAFLIGYIIGVEVR</sequence>
<keyword evidence="1" id="KW-0812">Transmembrane</keyword>
<feature type="transmembrane region" description="Helical" evidence="1">
    <location>
        <begin position="12"/>
        <end position="30"/>
    </location>
</feature>
<evidence type="ECO:0000313" key="2">
    <source>
        <dbReference type="EMBL" id="PHM50877.1"/>
    </source>
</evidence>